<dbReference type="InterPro" id="IPR011008">
    <property type="entry name" value="Dimeric_a/b-barrel"/>
</dbReference>
<dbReference type="SUPFAM" id="SSF54909">
    <property type="entry name" value="Dimeric alpha+beta barrel"/>
    <property type="match status" value="1"/>
</dbReference>
<gene>
    <name evidence="1" type="ORF">BTR14_07905</name>
</gene>
<comment type="caution">
    <text evidence="1">The sequence shown here is derived from an EMBL/GenBank/DDBJ whole genome shotgun (WGS) entry which is preliminary data.</text>
</comment>
<reference evidence="1 2" key="1">
    <citation type="journal article" date="2017" name="Antonie Van Leeuwenhoek">
        <title>Rhizobium rhizosphaerae sp. nov., a novel species isolated from rice rhizosphere.</title>
        <authorList>
            <person name="Zhao J.J."/>
            <person name="Zhang J."/>
            <person name="Zhang R.J."/>
            <person name="Zhang C.W."/>
            <person name="Yin H.Q."/>
            <person name="Zhang X.X."/>
        </authorList>
    </citation>
    <scope>NUCLEOTIDE SEQUENCE [LARGE SCALE GENOMIC DNA]</scope>
    <source>
        <strain evidence="1 2">RD15</strain>
    </source>
</reference>
<keyword evidence="2" id="KW-1185">Reference proteome</keyword>
<evidence type="ECO:0000313" key="1">
    <source>
        <dbReference type="EMBL" id="OQP86862.1"/>
    </source>
</evidence>
<evidence type="ECO:0000313" key="2">
    <source>
        <dbReference type="Proteomes" id="UP000192652"/>
    </source>
</evidence>
<dbReference type="Proteomes" id="UP000192652">
    <property type="component" value="Unassembled WGS sequence"/>
</dbReference>
<protein>
    <recommendedName>
        <fullName evidence="3">ABM domain-containing protein</fullName>
    </recommendedName>
</protein>
<proteinExistence type="predicted"/>
<sequence length="198" mass="21577">MTIPFYEIVTYTVSDAHEADIARAAARELLAAFPGFIHWDLFTGAVNAAARVDLVAWRSLEEARSAAHAVGTAPEFAAFRASVANLVSMGHYQPPPGAHHPAASESGMEIGRFRLRPGVDEAVMRKAYATMVASHLAVQPGWRRQHLIKLDDGVFLDLAFADTRLRAETICSSWHGQADCDAFLALIEPESMEFGTVL</sequence>
<accession>A0ABX3PEI6</accession>
<evidence type="ECO:0008006" key="3">
    <source>
        <dbReference type="Google" id="ProtNLM"/>
    </source>
</evidence>
<name>A0ABX3PEI6_9HYPH</name>
<organism evidence="1 2">
    <name type="scientific">Xaviernesmea rhizosphaerae</name>
    <dbReference type="NCBI Taxonomy" id="1672749"/>
    <lineage>
        <taxon>Bacteria</taxon>
        <taxon>Pseudomonadati</taxon>
        <taxon>Pseudomonadota</taxon>
        <taxon>Alphaproteobacteria</taxon>
        <taxon>Hyphomicrobiales</taxon>
        <taxon>Rhizobiaceae</taxon>
        <taxon>Rhizobium/Agrobacterium group</taxon>
        <taxon>Xaviernesmea</taxon>
    </lineage>
</organism>
<dbReference type="EMBL" id="MSPX01000005">
    <property type="protein sequence ID" value="OQP86862.1"/>
    <property type="molecule type" value="Genomic_DNA"/>
</dbReference>